<dbReference type="GO" id="GO:0016813">
    <property type="term" value="F:hydrolase activity, acting on carbon-nitrogen (but not peptide) bonds, in linear amidines"/>
    <property type="evidence" value="ECO:0007669"/>
    <property type="project" value="InterPro"/>
</dbReference>
<dbReference type="EMBL" id="QPJD01000007">
    <property type="protein sequence ID" value="RCW47934.1"/>
    <property type="molecule type" value="Genomic_DNA"/>
</dbReference>
<dbReference type="Proteomes" id="UP000252415">
    <property type="component" value="Unassembled WGS sequence"/>
</dbReference>
<dbReference type="SUPFAM" id="SSF55031">
    <property type="entry name" value="Bacterial exopeptidase dimerisation domain"/>
    <property type="match status" value="1"/>
</dbReference>
<comment type="cofactor">
    <cofactor evidence="3">
        <name>Zn(2+)</name>
        <dbReference type="ChEBI" id="CHEBI:29105"/>
    </cofactor>
    <text evidence="3">Binds 2 Zn(2+) ions per subunit.</text>
</comment>
<comment type="caution">
    <text evidence="6">The sequence shown here is derived from an EMBL/GenBank/DDBJ whole genome shotgun (WGS) entry which is preliminary data.</text>
</comment>
<comment type="similarity">
    <text evidence="1">Belongs to the peptidase M20 family.</text>
</comment>
<protein>
    <submittedName>
        <fullName evidence="6">Allantoate deiminase</fullName>
    </submittedName>
</protein>
<feature type="binding site" evidence="4">
    <location>
        <position position="302"/>
    </location>
    <ligand>
        <name>allantoate</name>
        <dbReference type="ChEBI" id="CHEBI:17536"/>
    </ligand>
</feature>
<dbReference type="PIRSF" id="PIRSF001235">
    <property type="entry name" value="Amidase_carbamoylase"/>
    <property type="match status" value="1"/>
</dbReference>
<accession>A0A368W0M2</accession>
<evidence type="ECO:0000256" key="4">
    <source>
        <dbReference type="PIRSR" id="PIRSR001235-2"/>
    </source>
</evidence>
<dbReference type="PANTHER" id="PTHR32494:SF5">
    <property type="entry name" value="ALLANTOATE AMIDOHYDROLASE"/>
    <property type="match status" value="1"/>
</dbReference>
<keyword evidence="3" id="KW-0479">Metal-binding</keyword>
<dbReference type="Pfam" id="PF01546">
    <property type="entry name" value="Peptidase_M20"/>
    <property type="match status" value="1"/>
</dbReference>
<dbReference type="InterPro" id="IPR011650">
    <property type="entry name" value="Peptidase_M20_dimer"/>
</dbReference>
<dbReference type="CDD" id="cd03884">
    <property type="entry name" value="M20_bAS"/>
    <property type="match status" value="1"/>
</dbReference>
<feature type="binding site" evidence="3">
    <location>
        <position position="396"/>
    </location>
    <ligand>
        <name>Zn(2+)</name>
        <dbReference type="ChEBI" id="CHEBI:29105"/>
        <label>2</label>
    </ligand>
</feature>
<dbReference type="InterPro" id="IPR010158">
    <property type="entry name" value="Amidase_Cbmase"/>
</dbReference>
<feature type="binding site" evidence="3">
    <location>
        <position position="106"/>
    </location>
    <ligand>
        <name>Zn(2+)</name>
        <dbReference type="ChEBI" id="CHEBI:29105"/>
        <label>2</label>
    </ligand>
</feature>
<dbReference type="RefSeq" id="WP_114380337.1">
    <property type="nucleotide sequence ID" value="NZ_QPJD01000007.1"/>
</dbReference>
<dbReference type="SUPFAM" id="SSF53187">
    <property type="entry name" value="Zn-dependent exopeptidases"/>
    <property type="match status" value="1"/>
</dbReference>
<dbReference type="OrthoDB" id="9808195at2"/>
<dbReference type="Gene3D" id="3.30.70.360">
    <property type="match status" value="1"/>
</dbReference>
<evidence type="ECO:0000256" key="2">
    <source>
        <dbReference type="ARBA" id="ARBA00022801"/>
    </source>
</evidence>
<feature type="binding site" evidence="3">
    <location>
        <position position="204"/>
    </location>
    <ligand>
        <name>Zn(2+)</name>
        <dbReference type="ChEBI" id="CHEBI:29105"/>
        <label>1</label>
    </ligand>
</feature>
<dbReference type="Gene3D" id="3.40.630.10">
    <property type="entry name" value="Zn peptidases"/>
    <property type="match status" value="1"/>
</dbReference>
<feature type="binding site" evidence="4">
    <location>
        <position position="289"/>
    </location>
    <ligand>
        <name>allantoate</name>
        <dbReference type="ChEBI" id="CHEBI:17536"/>
    </ligand>
</feature>
<dbReference type="PANTHER" id="PTHR32494">
    <property type="entry name" value="ALLANTOATE DEIMINASE-RELATED"/>
    <property type="match status" value="1"/>
</dbReference>
<gene>
    <name evidence="6" type="ORF">DFP97_107136</name>
</gene>
<dbReference type="InterPro" id="IPR002933">
    <property type="entry name" value="Peptidase_M20"/>
</dbReference>
<evidence type="ECO:0000256" key="3">
    <source>
        <dbReference type="PIRSR" id="PIRSR001235-1"/>
    </source>
</evidence>
<dbReference type="NCBIfam" id="NF006768">
    <property type="entry name" value="PRK09290.1-1"/>
    <property type="match status" value="1"/>
</dbReference>
<keyword evidence="7" id="KW-1185">Reference proteome</keyword>
<feature type="binding site" evidence="3">
    <location>
        <position position="141"/>
    </location>
    <ligand>
        <name>Zn(2+)</name>
        <dbReference type="ChEBI" id="CHEBI:29105"/>
        <label>2</label>
    </ligand>
</feature>
<dbReference type="Pfam" id="PF07687">
    <property type="entry name" value="M20_dimer"/>
    <property type="match status" value="1"/>
</dbReference>
<evidence type="ECO:0000259" key="5">
    <source>
        <dbReference type="Pfam" id="PF07687"/>
    </source>
</evidence>
<dbReference type="NCBIfam" id="NF006771">
    <property type="entry name" value="PRK09290.1-5"/>
    <property type="match status" value="1"/>
</dbReference>
<feature type="binding site" evidence="3">
    <location>
        <position position="106"/>
    </location>
    <ligand>
        <name>Zn(2+)</name>
        <dbReference type="ChEBI" id="CHEBI:29105"/>
        <label>1</label>
    </ligand>
</feature>
<dbReference type="InterPro" id="IPR036264">
    <property type="entry name" value="Bact_exopeptidase_dim_dom"/>
</dbReference>
<evidence type="ECO:0000256" key="1">
    <source>
        <dbReference type="ARBA" id="ARBA00006153"/>
    </source>
</evidence>
<dbReference type="AlphaFoldDB" id="A0A368W0M2"/>
<keyword evidence="3" id="KW-0862">Zinc</keyword>
<name>A0A368W0M2_9BACL</name>
<evidence type="ECO:0000313" key="7">
    <source>
        <dbReference type="Proteomes" id="UP000252415"/>
    </source>
</evidence>
<dbReference type="GO" id="GO:0046872">
    <property type="term" value="F:metal ion binding"/>
    <property type="evidence" value="ECO:0007669"/>
    <property type="project" value="UniProtKB-KW"/>
</dbReference>
<reference evidence="6 7" key="1">
    <citation type="submission" date="2018-07" db="EMBL/GenBank/DDBJ databases">
        <title>Genomic Encyclopedia of Type Strains, Phase III (KMG-III): the genomes of soil and plant-associated and newly described type strains.</title>
        <authorList>
            <person name="Whitman W."/>
        </authorList>
    </citation>
    <scope>NUCLEOTIDE SEQUENCE [LARGE SCALE GENOMIC DNA]</scope>
    <source>
        <strain evidence="6 7">CECT 7506</strain>
    </source>
</reference>
<feature type="binding site" evidence="4">
    <location>
        <position position="229"/>
    </location>
    <ligand>
        <name>allantoate</name>
        <dbReference type="ChEBI" id="CHEBI:17536"/>
    </ligand>
</feature>
<organism evidence="6 7">
    <name type="scientific">Paenibacillus prosopidis</name>
    <dbReference type="NCBI Taxonomy" id="630520"/>
    <lineage>
        <taxon>Bacteria</taxon>
        <taxon>Bacillati</taxon>
        <taxon>Bacillota</taxon>
        <taxon>Bacilli</taxon>
        <taxon>Bacillales</taxon>
        <taxon>Paenibacillaceae</taxon>
        <taxon>Paenibacillus</taxon>
    </lineage>
</organism>
<feature type="domain" description="Peptidase M20 dimerisation" evidence="5">
    <location>
        <begin position="228"/>
        <end position="322"/>
    </location>
</feature>
<sequence length="428" mass="47393">MGLSVLSHPQDKERLLAYFETQILQVLNWLASFSPDEEGGITRLLYTEGWLETQQALAVKMASHGLETGFDEVGNLFGKLQGEDRQAPSIITGSHIDTVVQGGKYDGAYGIAAGLLAVNYLQQHFGKPKRSIEVVSLCEEEGSRFPMAYWGSGSIVGKRNFEQIVHLQDTQEVFFADAMSRCGFGEGKGRKSRRTDIGVFIEVHIEQGAVLETEGTAIGIVETIAGQRRLKFEVTGESNHAGTTPMHMRKDALEGVSVMIQALRQEAVRLGAPLVATVGRLQVQPNVPNVVPGKVTFTVDARHDDEHALDSFCKWVMRTFTALAEKRQLAILGTEWFREEPVPMNDQLKQQMEDVCNRMSIKSKRMISGAGHDAQMFEHICPTAMLFVPSRRGISHSPEEYTKPGDLAVGVLVLTELLYRLGYEGEEL</sequence>
<dbReference type="NCBIfam" id="TIGR01879">
    <property type="entry name" value="hydantase"/>
    <property type="match status" value="1"/>
</dbReference>
<keyword evidence="2" id="KW-0378">Hydrolase</keyword>
<proteinExistence type="inferred from homology"/>
<feature type="binding site" evidence="3">
    <location>
        <position position="95"/>
    </location>
    <ligand>
        <name>Zn(2+)</name>
        <dbReference type="ChEBI" id="CHEBI:29105"/>
        <label>1</label>
    </ligand>
</feature>
<evidence type="ECO:0000313" key="6">
    <source>
        <dbReference type="EMBL" id="RCW47934.1"/>
    </source>
</evidence>